<dbReference type="STRING" id="29367.CLPUN_25290"/>
<dbReference type="AlphaFoldDB" id="A0A1S8TGS7"/>
<dbReference type="Pfam" id="PF13487">
    <property type="entry name" value="HD_5"/>
    <property type="match status" value="1"/>
</dbReference>
<evidence type="ECO:0000313" key="2">
    <source>
        <dbReference type="EMBL" id="OOM76829.1"/>
    </source>
</evidence>
<proteinExistence type="predicted"/>
<dbReference type="CDD" id="cd00077">
    <property type="entry name" value="HDc"/>
    <property type="match status" value="1"/>
</dbReference>
<dbReference type="GO" id="GO:0071111">
    <property type="term" value="F:cyclic-guanylate-specific phosphodiesterase activity"/>
    <property type="evidence" value="ECO:0007669"/>
    <property type="project" value="UniProtKB-EC"/>
</dbReference>
<dbReference type="NCBIfam" id="TIGR00277">
    <property type="entry name" value="HDIG"/>
    <property type="match status" value="1"/>
</dbReference>
<organism evidence="2 3">
    <name type="scientific">Clostridium puniceum</name>
    <dbReference type="NCBI Taxonomy" id="29367"/>
    <lineage>
        <taxon>Bacteria</taxon>
        <taxon>Bacillati</taxon>
        <taxon>Bacillota</taxon>
        <taxon>Clostridia</taxon>
        <taxon>Eubacteriales</taxon>
        <taxon>Clostridiaceae</taxon>
        <taxon>Clostridium</taxon>
    </lineage>
</organism>
<name>A0A1S8TGS7_9CLOT</name>
<dbReference type="Gene3D" id="1.10.3210.10">
    <property type="entry name" value="Hypothetical protein af1432"/>
    <property type="match status" value="1"/>
</dbReference>
<dbReference type="PANTHER" id="PTHR43155:SF2">
    <property type="entry name" value="CYCLIC DI-GMP PHOSPHODIESTERASE PA4108"/>
    <property type="match status" value="1"/>
</dbReference>
<sequence length="198" mass="22765">MIEEYSDDIYHDIIKSMVAALEAKDIYTSGHSTRVAEMAYSLGEVLGMTKKELKLMHIAGDLHDIGKIGVPDSVLNKPDTLETEEWELMKKHCDIGYNILNKANRFKDISEIVLYHHERWDGNGYPEGLKAEEIPFASRILAVCDSIDAMKSDRPYRKSISDEICKNEIRKNQGIMYDCKIAECMLENWDEIINKLYN</sequence>
<gene>
    <name evidence="2" type="primary">rpfG_10</name>
    <name evidence="2" type="ORF">CLPUN_25290</name>
</gene>
<dbReference type="Proteomes" id="UP000190890">
    <property type="component" value="Unassembled WGS sequence"/>
</dbReference>
<dbReference type="SMART" id="SM00471">
    <property type="entry name" value="HDc"/>
    <property type="match status" value="1"/>
</dbReference>
<dbReference type="InterPro" id="IPR037522">
    <property type="entry name" value="HD_GYP_dom"/>
</dbReference>
<keyword evidence="2" id="KW-0378">Hydrolase</keyword>
<dbReference type="PANTHER" id="PTHR43155">
    <property type="entry name" value="CYCLIC DI-GMP PHOSPHODIESTERASE PA4108-RELATED"/>
    <property type="match status" value="1"/>
</dbReference>
<accession>A0A1S8TGS7</accession>
<protein>
    <submittedName>
        <fullName evidence="2">Cyclic di-GMP phosphodiesterase response regulator RpfG</fullName>
        <ecNumber evidence="2">3.1.4.52</ecNumber>
    </submittedName>
</protein>
<keyword evidence="3" id="KW-1185">Reference proteome</keyword>
<dbReference type="EMBL" id="LZZM01000163">
    <property type="protein sequence ID" value="OOM76829.1"/>
    <property type="molecule type" value="Genomic_DNA"/>
</dbReference>
<dbReference type="PROSITE" id="PS51832">
    <property type="entry name" value="HD_GYP"/>
    <property type="match status" value="1"/>
</dbReference>
<dbReference type="SUPFAM" id="SSF109604">
    <property type="entry name" value="HD-domain/PDEase-like"/>
    <property type="match status" value="1"/>
</dbReference>
<feature type="domain" description="HD-GYP" evidence="1">
    <location>
        <begin position="6"/>
        <end position="198"/>
    </location>
</feature>
<dbReference type="EC" id="3.1.4.52" evidence="2"/>
<comment type="caution">
    <text evidence="2">The sequence shown here is derived from an EMBL/GenBank/DDBJ whole genome shotgun (WGS) entry which is preliminary data.</text>
</comment>
<dbReference type="InterPro" id="IPR006675">
    <property type="entry name" value="HDIG_dom"/>
</dbReference>
<dbReference type="RefSeq" id="WP_077847653.1">
    <property type="nucleotide sequence ID" value="NZ_LZZM01000163.1"/>
</dbReference>
<evidence type="ECO:0000259" key="1">
    <source>
        <dbReference type="PROSITE" id="PS51832"/>
    </source>
</evidence>
<reference evidence="2 3" key="1">
    <citation type="submission" date="2016-05" db="EMBL/GenBank/DDBJ databases">
        <title>Microbial solvent formation.</title>
        <authorList>
            <person name="Poehlein A."/>
            <person name="Montoya Solano J.D."/>
            <person name="Flitsch S."/>
            <person name="Krabben P."/>
            <person name="Duerre P."/>
            <person name="Daniel R."/>
        </authorList>
    </citation>
    <scope>NUCLEOTIDE SEQUENCE [LARGE SCALE GENOMIC DNA]</scope>
    <source>
        <strain evidence="2 3">DSM 2619</strain>
    </source>
</reference>
<dbReference type="InterPro" id="IPR003607">
    <property type="entry name" value="HD/PDEase_dom"/>
</dbReference>
<dbReference type="OrthoDB" id="9804747at2"/>
<evidence type="ECO:0000313" key="3">
    <source>
        <dbReference type="Proteomes" id="UP000190890"/>
    </source>
</evidence>